<dbReference type="GO" id="GO:0005524">
    <property type="term" value="F:ATP binding"/>
    <property type="evidence" value="ECO:0007669"/>
    <property type="project" value="UniProtKB-KW"/>
</dbReference>
<dbReference type="PRINTS" id="PR00471">
    <property type="entry name" value="ACETATEKNASE"/>
</dbReference>
<dbReference type="PANTHER" id="PTHR21060:SF15">
    <property type="entry name" value="ACETATE KINASE-RELATED"/>
    <property type="match status" value="1"/>
</dbReference>
<accession>A0A4R6JXJ3</accession>
<protein>
    <recommendedName>
        <fullName evidence="6">Acetate kinase</fullName>
        <ecNumber evidence="6">2.7.2.1</ecNumber>
    </recommendedName>
    <alternativeName>
        <fullName evidence="6">Acetokinase</fullName>
    </alternativeName>
</protein>
<comment type="similarity">
    <text evidence="1 6 7">Belongs to the acetokinase family.</text>
</comment>
<evidence type="ECO:0000313" key="9">
    <source>
        <dbReference type="Proteomes" id="UP000294901"/>
    </source>
</evidence>
<feature type="active site" description="Proton donor/acceptor" evidence="6">
    <location>
        <position position="122"/>
    </location>
</feature>
<dbReference type="PIRSF" id="PIRSF000722">
    <property type="entry name" value="Acetate_prop_kin"/>
    <property type="match status" value="1"/>
</dbReference>
<dbReference type="GO" id="GO:0006083">
    <property type="term" value="P:acetate metabolic process"/>
    <property type="evidence" value="ECO:0007669"/>
    <property type="project" value="TreeGrafter"/>
</dbReference>
<feature type="binding site" evidence="6">
    <location>
        <begin position="256"/>
        <end position="258"/>
    </location>
    <ligand>
        <name>ATP</name>
        <dbReference type="ChEBI" id="CHEBI:30616"/>
    </ligand>
</feature>
<evidence type="ECO:0000256" key="1">
    <source>
        <dbReference type="ARBA" id="ARBA00008748"/>
    </source>
</evidence>
<dbReference type="InterPro" id="IPR000890">
    <property type="entry name" value="Aliphatic_acid_kin_short-chain"/>
</dbReference>
<dbReference type="GO" id="GO:0005737">
    <property type="term" value="C:cytoplasm"/>
    <property type="evidence" value="ECO:0007669"/>
    <property type="project" value="UniProtKB-SubCell"/>
</dbReference>
<dbReference type="Pfam" id="PF00871">
    <property type="entry name" value="Acetate_kinase"/>
    <property type="match status" value="1"/>
</dbReference>
<dbReference type="UniPathway" id="UPA00340">
    <property type="reaction ID" value="UER00458"/>
</dbReference>
<dbReference type="PANTHER" id="PTHR21060">
    <property type="entry name" value="ACETATE KINASE"/>
    <property type="match status" value="1"/>
</dbReference>
<comment type="caution">
    <text evidence="8">The sequence shown here is derived from an EMBL/GenBank/DDBJ whole genome shotgun (WGS) entry which is preliminary data.</text>
</comment>
<dbReference type="InterPro" id="IPR004372">
    <property type="entry name" value="Ac/propionate_kinase"/>
</dbReference>
<keyword evidence="4 6" id="KW-0418">Kinase</keyword>
<keyword evidence="9" id="KW-1185">Reference proteome</keyword>
<dbReference type="NCBIfam" id="TIGR00016">
    <property type="entry name" value="ackA"/>
    <property type="match status" value="1"/>
</dbReference>
<keyword evidence="2 6" id="KW-0808">Transferase</keyword>
<proteinExistence type="inferred from homology"/>
<feature type="site" description="Transition state stabilizer" evidence="6">
    <location>
        <position position="215"/>
    </location>
</feature>
<dbReference type="SUPFAM" id="SSF53067">
    <property type="entry name" value="Actin-like ATPase domain"/>
    <property type="match status" value="2"/>
</dbReference>
<dbReference type="InterPro" id="IPR043129">
    <property type="entry name" value="ATPase_NBD"/>
</dbReference>
<dbReference type="EC" id="2.7.2.1" evidence="6"/>
<name>A0A4R6JXJ3_9ACTN</name>
<evidence type="ECO:0000256" key="5">
    <source>
        <dbReference type="ARBA" id="ARBA00022840"/>
    </source>
</evidence>
<evidence type="ECO:0000256" key="7">
    <source>
        <dbReference type="RuleBase" id="RU003835"/>
    </source>
</evidence>
<gene>
    <name evidence="6" type="primary">ackA</name>
    <name evidence="8" type="ORF">C8E87_4125</name>
</gene>
<dbReference type="OrthoDB" id="9802453at2"/>
<dbReference type="CDD" id="cd24010">
    <property type="entry name" value="ASKHA_NBD_AcK_PK"/>
    <property type="match status" value="1"/>
</dbReference>
<dbReference type="PROSITE" id="PS01076">
    <property type="entry name" value="ACETATE_KINASE_2"/>
    <property type="match status" value="1"/>
</dbReference>
<dbReference type="Gene3D" id="3.30.420.40">
    <property type="match status" value="2"/>
</dbReference>
<evidence type="ECO:0000256" key="6">
    <source>
        <dbReference type="HAMAP-Rule" id="MF_00020"/>
    </source>
</evidence>
<evidence type="ECO:0000256" key="3">
    <source>
        <dbReference type="ARBA" id="ARBA00022741"/>
    </source>
</evidence>
<dbReference type="AlphaFoldDB" id="A0A4R6JXJ3"/>
<dbReference type="GO" id="GO:0000287">
    <property type="term" value="F:magnesium ion binding"/>
    <property type="evidence" value="ECO:0007669"/>
    <property type="project" value="UniProtKB-UniRule"/>
</dbReference>
<sequence>MTRVLVLNSGSSSVKYRLFDGSATVAKGLVERIGEAGGEVADHRAALQGIMAEVDLSGLAAVGHRVVHGGTEFTSPTVIDDDVVARVEALVPLAPLHNPAALTGIEVARKLLPDVPQVAVFDTAFHATIPPEGVTWAISRELAERWQIRRYGFHGTSHAYVSRRTAEVLGRDPGQTNVITLHLGNGASACAVEGGRSVATSMGMSPLPGLVMGTRSGDIDPTVIFHLHRVAGLPIDEIENSLTRHSGLQGMAGVNDLRLLLEKRAAGDPDAKLAFDVYCRRIREYVGSYLAVLGRVDAITFTAGVGEHSAVVRAAALSGLEPLGIAVDPSRNERHDEVVSPPGARIPVCVIPTDEELEIADQSRTALSLPR</sequence>
<comment type="subcellular location">
    <subcellularLocation>
        <location evidence="6">Cytoplasm</location>
    </subcellularLocation>
</comment>
<evidence type="ECO:0000256" key="2">
    <source>
        <dbReference type="ARBA" id="ARBA00022679"/>
    </source>
</evidence>
<dbReference type="HAMAP" id="MF_00020">
    <property type="entry name" value="Acetate_kinase"/>
    <property type="match status" value="1"/>
</dbReference>
<keyword evidence="6" id="KW-0460">Magnesium</keyword>
<feature type="binding site" evidence="6">
    <location>
        <position position="8"/>
    </location>
    <ligand>
        <name>Mg(2+)</name>
        <dbReference type="ChEBI" id="CHEBI:18420"/>
    </ligand>
</feature>
<dbReference type="GO" id="GO:0006085">
    <property type="term" value="P:acetyl-CoA biosynthetic process"/>
    <property type="evidence" value="ECO:0007669"/>
    <property type="project" value="UniProtKB-UniRule"/>
</dbReference>
<comment type="cofactor">
    <cofactor evidence="6">
        <name>Mg(2+)</name>
        <dbReference type="ChEBI" id="CHEBI:18420"/>
    </cofactor>
    <cofactor evidence="6">
        <name>Mn(2+)</name>
        <dbReference type="ChEBI" id="CHEBI:29035"/>
    </cofactor>
    <text evidence="6">Mg(2+). Can also accept Mn(2+).</text>
</comment>
<comment type="catalytic activity">
    <reaction evidence="6">
        <text>acetate + ATP = acetyl phosphate + ADP</text>
        <dbReference type="Rhea" id="RHEA:11352"/>
        <dbReference type="ChEBI" id="CHEBI:22191"/>
        <dbReference type="ChEBI" id="CHEBI:30089"/>
        <dbReference type="ChEBI" id="CHEBI:30616"/>
        <dbReference type="ChEBI" id="CHEBI:456216"/>
        <dbReference type="EC" id="2.7.2.1"/>
    </reaction>
</comment>
<feature type="binding site" evidence="6">
    <location>
        <begin position="182"/>
        <end position="186"/>
    </location>
    <ligand>
        <name>ATP</name>
        <dbReference type="ChEBI" id="CHEBI:30616"/>
    </ligand>
</feature>
<comment type="pathway">
    <text evidence="6">Metabolic intermediate biosynthesis; acetyl-CoA biosynthesis; acetyl-CoA from acetate: step 1/2.</text>
</comment>
<evidence type="ECO:0000256" key="4">
    <source>
        <dbReference type="ARBA" id="ARBA00022777"/>
    </source>
</evidence>
<dbReference type="Proteomes" id="UP000294901">
    <property type="component" value="Unassembled WGS sequence"/>
</dbReference>
<dbReference type="EMBL" id="SNWR01000001">
    <property type="protein sequence ID" value="TDO40411.1"/>
    <property type="molecule type" value="Genomic_DNA"/>
</dbReference>
<feature type="binding site" evidence="6">
    <location>
        <position position="15"/>
    </location>
    <ligand>
        <name>ATP</name>
        <dbReference type="ChEBI" id="CHEBI:30616"/>
    </ligand>
</feature>
<comment type="function">
    <text evidence="6">Catalyzes the formation of acetyl phosphate from acetate and ATP. Can also catalyze the reverse reaction.</text>
</comment>
<evidence type="ECO:0000313" key="8">
    <source>
        <dbReference type="EMBL" id="TDO40411.1"/>
    </source>
</evidence>
<comment type="subunit">
    <text evidence="6">Homodimer.</text>
</comment>
<feature type="binding site" evidence="6">
    <location>
        <position position="65"/>
    </location>
    <ligand>
        <name>substrate</name>
    </ligand>
</feature>
<feature type="binding site" evidence="6">
    <location>
        <begin position="304"/>
        <end position="308"/>
    </location>
    <ligand>
        <name>ATP</name>
        <dbReference type="ChEBI" id="CHEBI:30616"/>
    </ligand>
</feature>
<keyword evidence="3 6" id="KW-0547">Nucleotide-binding</keyword>
<feature type="binding site" evidence="6">
    <location>
        <position position="355"/>
    </location>
    <ligand>
        <name>Mg(2+)</name>
        <dbReference type="ChEBI" id="CHEBI:18420"/>
    </ligand>
</feature>
<keyword evidence="5 6" id="KW-0067">ATP-binding</keyword>
<dbReference type="RefSeq" id="WP_133874592.1">
    <property type="nucleotide sequence ID" value="NZ_BOMD01000007.1"/>
</dbReference>
<organism evidence="8 9">
    <name type="scientific">Paractinoplanes brasiliensis</name>
    <dbReference type="NCBI Taxonomy" id="52695"/>
    <lineage>
        <taxon>Bacteria</taxon>
        <taxon>Bacillati</taxon>
        <taxon>Actinomycetota</taxon>
        <taxon>Actinomycetes</taxon>
        <taxon>Micromonosporales</taxon>
        <taxon>Micromonosporaceae</taxon>
        <taxon>Paractinoplanes</taxon>
    </lineage>
</organism>
<dbReference type="InterPro" id="IPR023865">
    <property type="entry name" value="Aliphatic_acid_kinase_CS"/>
</dbReference>
<dbReference type="PROSITE" id="PS01075">
    <property type="entry name" value="ACETATE_KINASE_1"/>
    <property type="match status" value="1"/>
</dbReference>
<dbReference type="GO" id="GO:0008776">
    <property type="term" value="F:acetate kinase activity"/>
    <property type="evidence" value="ECO:0007669"/>
    <property type="project" value="UniProtKB-UniRule"/>
</dbReference>
<keyword evidence="6" id="KW-0963">Cytoplasm</keyword>
<reference evidence="8 9" key="1">
    <citation type="submission" date="2019-03" db="EMBL/GenBank/DDBJ databases">
        <title>Sequencing the genomes of 1000 actinobacteria strains.</title>
        <authorList>
            <person name="Klenk H.-P."/>
        </authorList>
    </citation>
    <scope>NUCLEOTIDE SEQUENCE [LARGE SCALE GENOMIC DNA]</scope>
    <source>
        <strain evidence="8 9">DSM 43805</strain>
    </source>
</reference>
<keyword evidence="6" id="KW-0479">Metal-binding</keyword>
<feature type="site" description="Transition state stabilizer" evidence="6">
    <location>
        <position position="154"/>
    </location>
</feature>